<dbReference type="OrthoDB" id="74927at2759"/>
<keyword evidence="5" id="KW-1185">Reference proteome</keyword>
<organism evidence="4 5">
    <name type="scientific">Achlya hypogyna</name>
    <name type="common">Oomycete</name>
    <name type="synonym">Protoachlya hypogyna</name>
    <dbReference type="NCBI Taxonomy" id="1202772"/>
    <lineage>
        <taxon>Eukaryota</taxon>
        <taxon>Sar</taxon>
        <taxon>Stramenopiles</taxon>
        <taxon>Oomycota</taxon>
        <taxon>Saprolegniomycetes</taxon>
        <taxon>Saprolegniales</taxon>
        <taxon>Achlyaceae</taxon>
        <taxon>Achlya</taxon>
    </lineage>
</organism>
<sequence>MLSFRELVALLRRSRRMSRHRRRQFVELLLSVVERPLVPDTRLDLDSMNDADAILHFRFDVASLTRLSRALQLPAVVITESRDRCLAVEALCVALNRLAYPRRYCDMMIMFGRSRESMCRIHNYVLDALYDTWADVLFFQQTLVAKRLQKYKDAIVAKGSPLTNVFGFIDGSKIETCRITQRRKHRDDGDVELIIYPDMQRVIYSGHKRRHCLNFQAVTAPDGLCIHFWGPLEGSRHDTTLLRESKLLEHLDAHEAVYAGSQIYGDPAYGLLKWVSSGYKCARISDREKAFNSSMSKVRQSVEWTFGITKTLWAFIKFKDQQKIMLSSVGKAVSVAVFLANCHCCIYRGNQISSFFNLAPPSLEEYLSLSVKNTGAIQRDLSH</sequence>
<feature type="domain" description="DDE Tnp4" evidence="3">
    <location>
        <begin position="199"/>
        <end position="341"/>
    </location>
</feature>
<dbReference type="AlphaFoldDB" id="A0A1V9YJN8"/>
<evidence type="ECO:0000256" key="1">
    <source>
        <dbReference type="ARBA" id="ARBA00001968"/>
    </source>
</evidence>
<gene>
    <name evidence="4" type="ORF">ACHHYP_11203</name>
</gene>
<dbReference type="EMBL" id="JNBR01001562">
    <property type="protein sequence ID" value="OQR85897.1"/>
    <property type="molecule type" value="Genomic_DNA"/>
</dbReference>
<dbReference type="Proteomes" id="UP000243579">
    <property type="component" value="Unassembled WGS sequence"/>
</dbReference>
<protein>
    <recommendedName>
        <fullName evidence="3">DDE Tnp4 domain-containing protein</fullName>
    </recommendedName>
</protein>
<reference evidence="4 5" key="1">
    <citation type="journal article" date="2014" name="Genome Biol. Evol.">
        <title>The secreted proteins of Achlya hypogyna and Thraustotheca clavata identify the ancestral oomycete secretome and reveal gene acquisitions by horizontal gene transfer.</title>
        <authorList>
            <person name="Misner I."/>
            <person name="Blouin N."/>
            <person name="Leonard G."/>
            <person name="Richards T.A."/>
            <person name="Lane C.E."/>
        </authorList>
    </citation>
    <scope>NUCLEOTIDE SEQUENCE [LARGE SCALE GENOMIC DNA]</scope>
    <source>
        <strain evidence="4 5">ATCC 48635</strain>
    </source>
</reference>
<name>A0A1V9YJN8_ACHHY</name>
<accession>A0A1V9YJN8</accession>
<dbReference type="InterPro" id="IPR027806">
    <property type="entry name" value="HARBI1_dom"/>
</dbReference>
<comment type="caution">
    <text evidence="4">The sequence shown here is derived from an EMBL/GenBank/DDBJ whole genome shotgun (WGS) entry which is preliminary data.</text>
</comment>
<proteinExistence type="predicted"/>
<dbReference type="Pfam" id="PF13359">
    <property type="entry name" value="DDE_Tnp_4"/>
    <property type="match status" value="1"/>
</dbReference>
<keyword evidence="2" id="KW-0479">Metal-binding</keyword>
<evidence type="ECO:0000259" key="3">
    <source>
        <dbReference type="Pfam" id="PF13359"/>
    </source>
</evidence>
<comment type="cofactor">
    <cofactor evidence="1">
        <name>a divalent metal cation</name>
        <dbReference type="ChEBI" id="CHEBI:60240"/>
    </cofactor>
</comment>
<dbReference type="GO" id="GO:0046872">
    <property type="term" value="F:metal ion binding"/>
    <property type="evidence" value="ECO:0007669"/>
    <property type="project" value="UniProtKB-KW"/>
</dbReference>
<evidence type="ECO:0000313" key="4">
    <source>
        <dbReference type="EMBL" id="OQR85897.1"/>
    </source>
</evidence>
<dbReference type="STRING" id="1202772.A0A1V9YJN8"/>
<dbReference type="PANTHER" id="PTHR34615:SF1">
    <property type="entry name" value="PX DOMAIN-CONTAINING PROTEIN"/>
    <property type="match status" value="1"/>
</dbReference>
<evidence type="ECO:0000256" key="2">
    <source>
        <dbReference type="ARBA" id="ARBA00022723"/>
    </source>
</evidence>
<evidence type="ECO:0000313" key="5">
    <source>
        <dbReference type="Proteomes" id="UP000243579"/>
    </source>
</evidence>
<dbReference type="PANTHER" id="PTHR34615">
    <property type="entry name" value="PX DOMAIN-CONTAINING PROTEIN"/>
    <property type="match status" value="1"/>
</dbReference>